<name>A0A383AZJ7_9ZZZZ</name>
<feature type="domain" description="Gfo/Idh/MocA-like oxidoreductase N-terminal" evidence="1">
    <location>
        <begin position="3"/>
        <end position="95"/>
    </location>
</feature>
<dbReference type="Gene3D" id="3.30.360.10">
    <property type="entry name" value="Dihydrodipicolinate Reductase, domain 2"/>
    <property type="match status" value="1"/>
</dbReference>
<reference evidence="2" key="1">
    <citation type="submission" date="2018-05" db="EMBL/GenBank/DDBJ databases">
        <authorList>
            <person name="Lanie J.A."/>
            <person name="Ng W.-L."/>
            <person name="Kazmierczak K.M."/>
            <person name="Andrzejewski T.M."/>
            <person name="Davidsen T.M."/>
            <person name="Wayne K.J."/>
            <person name="Tettelin H."/>
            <person name="Glass J.I."/>
            <person name="Rusch D."/>
            <person name="Podicherti R."/>
            <person name="Tsui H.-C.T."/>
            <person name="Winkler M.E."/>
        </authorList>
    </citation>
    <scope>NUCLEOTIDE SEQUENCE</scope>
</reference>
<dbReference type="PANTHER" id="PTHR43377">
    <property type="entry name" value="BILIVERDIN REDUCTASE A"/>
    <property type="match status" value="1"/>
</dbReference>
<dbReference type="GO" id="GO:0000166">
    <property type="term" value="F:nucleotide binding"/>
    <property type="evidence" value="ECO:0007669"/>
    <property type="project" value="InterPro"/>
</dbReference>
<sequence length="147" mass="15807">MKGVDLLAVVDSDEDRRNEAAMAFDCQPLAEISDLSHVDAAVVAVPSAHHAEVGSRLMQRGIHCLVEKPLALDREEALVLIAAAKAANVVLQVGHIERFNPAVRQLAALLEGEQALVANTRRMSAVSARVSDIDVVMDLMVHDLDVV</sequence>
<proteinExistence type="predicted"/>
<dbReference type="EMBL" id="UINC01196170">
    <property type="protein sequence ID" value="SVE13064.1"/>
    <property type="molecule type" value="Genomic_DNA"/>
</dbReference>
<feature type="non-terminal residue" evidence="2">
    <location>
        <position position="147"/>
    </location>
</feature>
<evidence type="ECO:0000313" key="2">
    <source>
        <dbReference type="EMBL" id="SVE13064.1"/>
    </source>
</evidence>
<evidence type="ECO:0000259" key="1">
    <source>
        <dbReference type="Pfam" id="PF01408"/>
    </source>
</evidence>
<dbReference type="InterPro" id="IPR036291">
    <property type="entry name" value="NAD(P)-bd_dom_sf"/>
</dbReference>
<dbReference type="Pfam" id="PF01408">
    <property type="entry name" value="GFO_IDH_MocA"/>
    <property type="match status" value="1"/>
</dbReference>
<dbReference type="InterPro" id="IPR051450">
    <property type="entry name" value="Gfo/Idh/MocA_Oxidoreductases"/>
</dbReference>
<dbReference type="PANTHER" id="PTHR43377:SF1">
    <property type="entry name" value="BILIVERDIN REDUCTASE A"/>
    <property type="match status" value="1"/>
</dbReference>
<organism evidence="2">
    <name type="scientific">marine metagenome</name>
    <dbReference type="NCBI Taxonomy" id="408172"/>
    <lineage>
        <taxon>unclassified sequences</taxon>
        <taxon>metagenomes</taxon>
        <taxon>ecological metagenomes</taxon>
    </lineage>
</organism>
<dbReference type="Gene3D" id="3.40.50.720">
    <property type="entry name" value="NAD(P)-binding Rossmann-like Domain"/>
    <property type="match status" value="1"/>
</dbReference>
<dbReference type="AlphaFoldDB" id="A0A383AZJ7"/>
<protein>
    <recommendedName>
        <fullName evidence="1">Gfo/Idh/MocA-like oxidoreductase N-terminal domain-containing protein</fullName>
    </recommendedName>
</protein>
<dbReference type="InterPro" id="IPR000683">
    <property type="entry name" value="Gfo/Idh/MocA-like_OxRdtase_N"/>
</dbReference>
<accession>A0A383AZJ7</accession>
<gene>
    <name evidence="2" type="ORF">METZ01_LOCUS465918</name>
</gene>
<dbReference type="SUPFAM" id="SSF51735">
    <property type="entry name" value="NAD(P)-binding Rossmann-fold domains"/>
    <property type="match status" value="1"/>
</dbReference>